<comment type="caution">
    <text evidence="1">The sequence shown here is derived from an EMBL/GenBank/DDBJ whole genome shotgun (WGS) entry which is preliminary data.</text>
</comment>
<dbReference type="InterPro" id="IPR036322">
    <property type="entry name" value="WD40_repeat_dom_sf"/>
</dbReference>
<dbReference type="Gene3D" id="2.130.10.10">
    <property type="entry name" value="YVTN repeat-like/Quinoprotein amine dehydrogenase"/>
    <property type="match status" value="1"/>
</dbReference>
<dbReference type="EMBL" id="JARQWQ010000014">
    <property type="protein sequence ID" value="KAK2567303.1"/>
    <property type="molecule type" value="Genomic_DNA"/>
</dbReference>
<reference evidence="1" key="2">
    <citation type="journal article" date="2023" name="Science">
        <title>Genomic signatures of disease resistance in endangered staghorn corals.</title>
        <authorList>
            <person name="Vollmer S.V."/>
            <person name="Selwyn J.D."/>
            <person name="Despard B.A."/>
            <person name="Roesel C.L."/>
        </authorList>
    </citation>
    <scope>NUCLEOTIDE SEQUENCE</scope>
    <source>
        <strain evidence="1">K2</strain>
    </source>
</reference>
<name>A0AAD9VAH0_ACRCE</name>
<dbReference type="AlphaFoldDB" id="A0AAD9VAH0"/>
<dbReference type="SUPFAM" id="SSF50978">
    <property type="entry name" value="WD40 repeat-like"/>
    <property type="match status" value="1"/>
</dbReference>
<proteinExistence type="predicted"/>
<organism evidence="1 2">
    <name type="scientific">Acropora cervicornis</name>
    <name type="common">Staghorn coral</name>
    <dbReference type="NCBI Taxonomy" id="6130"/>
    <lineage>
        <taxon>Eukaryota</taxon>
        <taxon>Metazoa</taxon>
        <taxon>Cnidaria</taxon>
        <taxon>Anthozoa</taxon>
        <taxon>Hexacorallia</taxon>
        <taxon>Scleractinia</taxon>
        <taxon>Astrocoeniina</taxon>
        <taxon>Acroporidae</taxon>
        <taxon>Acropora</taxon>
    </lineage>
</organism>
<evidence type="ECO:0000313" key="1">
    <source>
        <dbReference type="EMBL" id="KAK2567303.1"/>
    </source>
</evidence>
<keyword evidence="2" id="KW-1185">Reference proteome</keyword>
<dbReference type="PANTHER" id="PTHR46866:SF1">
    <property type="entry name" value="GH12955P"/>
    <property type="match status" value="1"/>
</dbReference>
<gene>
    <name evidence="1" type="ORF">P5673_008096</name>
</gene>
<reference evidence="1" key="1">
    <citation type="journal article" date="2023" name="G3 (Bethesda)">
        <title>Whole genome assembly and annotation of the endangered Caribbean coral Acropora cervicornis.</title>
        <authorList>
            <person name="Selwyn J.D."/>
            <person name="Vollmer S.V."/>
        </authorList>
    </citation>
    <scope>NUCLEOTIDE SEQUENCE</scope>
    <source>
        <strain evidence="1">K2</strain>
    </source>
</reference>
<sequence length="131" mass="14652">MNLCFSFCGTVRDICCSPDGRWIALGFSSGLTSVLDVRGGLLRSHRRAHTSEIYQVKAFSNTSFVTSSVDSGLSLWKDDGMRLRNIRGPSDPLPSLVVLRDQVPYFTYKLSNDVFRGVITCLGYLPLNRRK</sequence>
<evidence type="ECO:0000313" key="2">
    <source>
        <dbReference type="Proteomes" id="UP001249851"/>
    </source>
</evidence>
<dbReference type="Proteomes" id="UP001249851">
    <property type="component" value="Unassembled WGS sequence"/>
</dbReference>
<dbReference type="PANTHER" id="PTHR46866">
    <property type="entry name" value="GH12955P"/>
    <property type="match status" value="1"/>
</dbReference>
<dbReference type="InterPro" id="IPR015943">
    <property type="entry name" value="WD40/YVTN_repeat-like_dom_sf"/>
</dbReference>
<accession>A0AAD9VAH0</accession>
<protein>
    <submittedName>
        <fullName evidence="1">WD repeat-containing protein 81</fullName>
    </submittedName>
</protein>